<dbReference type="EMBL" id="CP108188">
    <property type="protein sequence ID" value="WTR69879.1"/>
    <property type="molecule type" value="Genomic_DNA"/>
</dbReference>
<protein>
    <submittedName>
        <fullName evidence="1">XRE family transcriptional regulator</fullName>
    </submittedName>
</protein>
<name>A0ABZ1L7Q1_9ACTN</name>
<reference evidence="1 2" key="1">
    <citation type="submission" date="2022-10" db="EMBL/GenBank/DDBJ databases">
        <title>The complete genomes of actinobacterial strains from the NBC collection.</title>
        <authorList>
            <person name="Joergensen T.S."/>
            <person name="Alvarez Arevalo M."/>
            <person name="Sterndorff E.B."/>
            <person name="Faurdal D."/>
            <person name="Vuksanovic O."/>
            <person name="Mourched A.-S."/>
            <person name="Charusanti P."/>
            <person name="Shaw S."/>
            <person name="Blin K."/>
            <person name="Weber T."/>
        </authorList>
    </citation>
    <scope>NUCLEOTIDE SEQUENCE [LARGE SCALE GENOMIC DNA]</scope>
    <source>
        <strain evidence="1 2">NBC_00123</strain>
    </source>
</reference>
<evidence type="ECO:0000313" key="1">
    <source>
        <dbReference type="EMBL" id="WTR69879.1"/>
    </source>
</evidence>
<dbReference type="Proteomes" id="UP001622594">
    <property type="component" value="Chromosome"/>
</dbReference>
<keyword evidence="2" id="KW-1185">Reference proteome</keyword>
<sequence length="73" mass="7547">MSYDRALLHTAAHIRGITTPAQLAREAGLSVPTAWRIWNGVGAPRGDLAARVAETVGISASSLYTRTATGAAA</sequence>
<gene>
    <name evidence="1" type="ORF">OG814_11660</name>
</gene>
<evidence type="ECO:0000313" key="2">
    <source>
        <dbReference type="Proteomes" id="UP001622594"/>
    </source>
</evidence>
<dbReference type="RefSeq" id="WP_406334291.1">
    <property type="nucleotide sequence ID" value="NZ_CP108188.1"/>
</dbReference>
<organism evidence="1 2">
    <name type="scientific">Streptomyces zaomyceticus</name>
    <dbReference type="NCBI Taxonomy" id="68286"/>
    <lineage>
        <taxon>Bacteria</taxon>
        <taxon>Bacillati</taxon>
        <taxon>Actinomycetota</taxon>
        <taxon>Actinomycetes</taxon>
        <taxon>Kitasatosporales</taxon>
        <taxon>Streptomycetaceae</taxon>
        <taxon>Streptomyces</taxon>
    </lineage>
</organism>
<dbReference type="InterPro" id="IPR010982">
    <property type="entry name" value="Lambda_DNA-bd_dom_sf"/>
</dbReference>
<accession>A0ABZ1L7Q1</accession>
<proteinExistence type="predicted"/>
<dbReference type="SUPFAM" id="SSF47413">
    <property type="entry name" value="lambda repressor-like DNA-binding domains"/>
    <property type="match status" value="1"/>
</dbReference>